<accession>A0A6H5GZC4</accession>
<dbReference type="PANTHER" id="PTHR21301:SF10">
    <property type="entry name" value="REVERSE TRANSCRIPTASE DOMAIN-CONTAINING PROTEIN"/>
    <property type="match status" value="1"/>
</dbReference>
<gene>
    <name evidence="1" type="ORF">NTEN_LOCUS13967</name>
</gene>
<reference evidence="1 2" key="1">
    <citation type="submission" date="2020-02" db="EMBL/GenBank/DDBJ databases">
        <authorList>
            <person name="Ferguson B K."/>
        </authorList>
    </citation>
    <scope>NUCLEOTIDE SEQUENCE [LARGE SCALE GENOMIC DNA]</scope>
</reference>
<feature type="non-terminal residue" evidence="1">
    <location>
        <position position="223"/>
    </location>
</feature>
<proteinExistence type="predicted"/>
<name>A0A6H5GZC4_9HEMI</name>
<organism evidence="1 2">
    <name type="scientific">Nesidiocoris tenuis</name>
    <dbReference type="NCBI Taxonomy" id="355587"/>
    <lineage>
        <taxon>Eukaryota</taxon>
        <taxon>Metazoa</taxon>
        <taxon>Ecdysozoa</taxon>
        <taxon>Arthropoda</taxon>
        <taxon>Hexapoda</taxon>
        <taxon>Insecta</taxon>
        <taxon>Pterygota</taxon>
        <taxon>Neoptera</taxon>
        <taxon>Paraneoptera</taxon>
        <taxon>Hemiptera</taxon>
        <taxon>Heteroptera</taxon>
        <taxon>Panheteroptera</taxon>
        <taxon>Cimicomorpha</taxon>
        <taxon>Miridae</taxon>
        <taxon>Dicyphina</taxon>
        <taxon>Nesidiocoris</taxon>
    </lineage>
</organism>
<sequence>MIVNNEPSRPHRAAIRADAATIIRNGITQYKERPASQLATAVRAAKSFLTDNSDIVLARADKGNVSVLMDRHDYDAKINSLLADESVYKVRKSNPTSGLQDRCNKLVDALIQGNHIPKAHERKYKTHNAVAPKIYGLPKCHKDGVPLRPVVSCLGSPGLALSRFVKELLAPLGTLGDFDVTNSYSFQREIVTFKLDPDEVMVSFDVVSLFTNVPLEIVVYLVM</sequence>
<dbReference type="AlphaFoldDB" id="A0A6H5GZC4"/>
<dbReference type="OrthoDB" id="6627528at2759"/>
<evidence type="ECO:0008006" key="3">
    <source>
        <dbReference type="Google" id="ProtNLM"/>
    </source>
</evidence>
<evidence type="ECO:0000313" key="1">
    <source>
        <dbReference type="EMBL" id="CAB0008741.1"/>
    </source>
</evidence>
<dbReference type="Proteomes" id="UP000479000">
    <property type="component" value="Unassembled WGS sequence"/>
</dbReference>
<protein>
    <recommendedName>
        <fullName evidence="3">Reverse transcriptase domain-containing protein</fullName>
    </recommendedName>
</protein>
<dbReference type="EMBL" id="CADCXU010020730">
    <property type="protein sequence ID" value="CAB0008741.1"/>
    <property type="molecule type" value="Genomic_DNA"/>
</dbReference>
<evidence type="ECO:0000313" key="2">
    <source>
        <dbReference type="Proteomes" id="UP000479000"/>
    </source>
</evidence>
<keyword evidence="2" id="KW-1185">Reference proteome</keyword>
<dbReference type="PANTHER" id="PTHR21301">
    <property type="entry name" value="REVERSE TRANSCRIPTASE"/>
    <property type="match status" value="1"/>
</dbReference>